<protein>
    <submittedName>
        <fullName evidence="1">Uncharacterized protein</fullName>
    </submittedName>
</protein>
<evidence type="ECO:0000313" key="1">
    <source>
        <dbReference type="EMBL" id="MFD1127053.1"/>
    </source>
</evidence>
<comment type="caution">
    <text evidence="1">The sequence shown here is derived from an EMBL/GenBank/DDBJ whole genome shotgun (WGS) entry which is preliminary data.</text>
</comment>
<keyword evidence="2" id="KW-1185">Reference proteome</keyword>
<gene>
    <name evidence="1" type="ORF">ACFQ3J_02580</name>
</gene>
<accession>A0ABW3PLT0</accession>
<name>A0ABW3PLT0_9BACL</name>
<sequence>MKQYLDNNQKGYKADDYPFDNTLHFIAEFGKQLLIFLTDFLIAAHLLSLRLKVW</sequence>
<dbReference type="Proteomes" id="UP001597169">
    <property type="component" value="Unassembled WGS sequence"/>
</dbReference>
<organism evidence="1 2">
    <name type="scientific">Paenibacillus provencensis</name>
    <dbReference type="NCBI Taxonomy" id="441151"/>
    <lineage>
        <taxon>Bacteria</taxon>
        <taxon>Bacillati</taxon>
        <taxon>Bacillota</taxon>
        <taxon>Bacilli</taxon>
        <taxon>Bacillales</taxon>
        <taxon>Paenibacillaceae</taxon>
        <taxon>Paenibacillus</taxon>
    </lineage>
</organism>
<proteinExistence type="predicted"/>
<reference evidence="2" key="1">
    <citation type="journal article" date="2019" name="Int. J. Syst. Evol. Microbiol.">
        <title>The Global Catalogue of Microorganisms (GCM) 10K type strain sequencing project: providing services to taxonomists for standard genome sequencing and annotation.</title>
        <authorList>
            <consortium name="The Broad Institute Genomics Platform"/>
            <consortium name="The Broad Institute Genome Sequencing Center for Infectious Disease"/>
            <person name="Wu L."/>
            <person name="Ma J."/>
        </authorList>
    </citation>
    <scope>NUCLEOTIDE SEQUENCE [LARGE SCALE GENOMIC DNA]</scope>
    <source>
        <strain evidence="2">CCUG 53519</strain>
    </source>
</reference>
<dbReference type="RefSeq" id="WP_170862431.1">
    <property type="nucleotide sequence ID" value="NZ_JBHTKX010000001.1"/>
</dbReference>
<evidence type="ECO:0000313" key="2">
    <source>
        <dbReference type="Proteomes" id="UP001597169"/>
    </source>
</evidence>
<dbReference type="EMBL" id="JBHTKX010000001">
    <property type="protein sequence ID" value="MFD1127053.1"/>
    <property type="molecule type" value="Genomic_DNA"/>
</dbReference>